<dbReference type="Gene3D" id="1.20.1310.10">
    <property type="entry name" value="Cullin Repeats"/>
    <property type="match status" value="1"/>
</dbReference>
<sequence>QACGFEYTSKLQRMFQDIGVSKTLISEYEKYCQNYHITDIVDFSVMVLSSNSWPFSGSSNFIIPIEV</sequence>
<dbReference type="SUPFAM" id="SSF75632">
    <property type="entry name" value="Cullin homology domain"/>
    <property type="match status" value="1"/>
</dbReference>
<protein>
    <recommendedName>
        <fullName evidence="2">Cullin family profile domain-containing protein</fullName>
    </recommendedName>
</protein>
<feature type="domain" description="Cullin family profile" evidence="2">
    <location>
        <begin position="1"/>
        <end position="67"/>
    </location>
</feature>
<feature type="non-terminal residue" evidence="3">
    <location>
        <position position="1"/>
    </location>
</feature>
<name>A0A820L823_9BILA</name>
<dbReference type="GO" id="GO:0031625">
    <property type="term" value="F:ubiquitin protein ligase binding"/>
    <property type="evidence" value="ECO:0007669"/>
    <property type="project" value="InterPro"/>
</dbReference>
<dbReference type="Proteomes" id="UP000663823">
    <property type="component" value="Unassembled WGS sequence"/>
</dbReference>
<evidence type="ECO:0000313" key="4">
    <source>
        <dbReference type="Proteomes" id="UP000663823"/>
    </source>
</evidence>
<reference evidence="3" key="1">
    <citation type="submission" date="2021-02" db="EMBL/GenBank/DDBJ databases">
        <authorList>
            <person name="Nowell W R."/>
        </authorList>
    </citation>
    <scope>NUCLEOTIDE SEQUENCE</scope>
</reference>
<organism evidence="3 4">
    <name type="scientific">Rotaria sordida</name>
    <dbReference type="NCBI Taxonomy" id="392033"/>
    <lineage>
        <taxon>Eukaryota</taxon>
        <taxon>Metazoa</taxon>
        <taxon>Spiralia</taxon>
        <taxon>Gnathifera</taxon>
        <taxon>Rotifera</taxon>
        <taxon>Eurotatoria</taxon>
        <taxon>Bdelloidea</taxon>
        <taxon>Philodinida</taxon>
        <taxon>Philodinidae</taxon>
        <taxon>Rotaria</taxon>
    </lineage>
</organism>
<dbReference type="InterPro" id="IPR036317">
    <property type="entry name" value="Cullin_homology_sf"/>
</dbReference>
<gene>
    <name evidence="3" type="ORF">OTI717_LOCUS43587</name>
</gene>
<evidence type="ECO:0000313" key="3">
    <source>
        <dbReference type="EMBL" id="CAF4352016.1"/>
    </source>
</evidence>
<comment type="caution">
    <text evidence="3">The sequence shown here is derived from an EMBL/GenBank/DDBJ whole genome shotgun (WGS) entry which is preliminary data.</text>
</comment>
<dbReference type="SMART" id="SM00182">
    <property type="entry name" value="CULLIN"/>
    <property type="match status" value="1"/>
</dbReference>
<evidence type="ECO:0000256" key="1">
    <source>
        <dbReference type="PROSITE-ProRule" id="PRU00330"/>
    </source>
</evidence>
<dbReference type="PANTHER" id="PTHR11932">
    <property type="entry name" value="CULLIN"/>
    <property type="match status" value="1"/>
</dbReference>
<dbReference type="AlphaFoldDB" id="A0A820L823"/>
<dbReference type="InterPro" id="IPR045093">
    <property type="entry name" value="Cullin"/>
</dbReference>
<dbReference type="EMBL" id="CAJOAX010064031">
    <property type="protein sequence ID" value="CAF4352016.1"/>
    <property type="molecule type" value="Genomic_DNA"/>
</dbReference>
<dbReference type="GO" id="GO:0006511">
    <property type="term" value="P:ubiquitin-dependent protein catabolic process"/>
    <property type="evidence" value="ECO:0007669"/>
    <property type="project" value="InterPro"/>
</dbReference>
<dbReference type="PROSITE" id="PS50069">
    <property type="entry name" value="CULLIN_2"/>
    <property type="match status" value="1"/>
</dbReference>
<dbReference type="Gene3D" id="4.10.1030.10">
    <property type="entry name" value="Ring Box Chain A, domain 5"/>
    <property type="match status" value="1"/>
</dbReference>
<accession>A0A820L823</accession>
<comment type="similarity">
    <text evidence="1">Belongs to the cullin family.</text>
</comment>
<dbReference type="InterPro" id="IPR016158">
    <property type="entry name" value="Cullin_homology"/>
</dbReference>
<evidence type="ECO:0000259" key="2">
    <source>
        <dbReference type="PROSITE" id="PS50069"/>
    </source>
</evidence>
<proteinExistence type="inferred from homology"/>